<feature type="repeat" description="ANK" evidence="1">
    <location>
        <begin position="119"/>
        <end position="151"/>
    </location>
</feature>
<dbReference type="PANTHER" id="PTHR24133">
    <property type="entry name" value="ANKYRIN DOMAIN-CONTAINING"/>
    <property type="match status" value="1"/>
</dbReference>
<accession>A0AA89BVC8</accession>
<evidence type="ECO:0000313" key="3">
    <source>
        <dbReference type="Proteomes" id="UP001186944"/>
    </source>
</evidence>
<reference evidence="2" key="1">
    <citation type="submission" date="2019-08" db="EMBL/GenBank/DDBJ databases">
        <title>The improved chromosome-level genome for the pearl oyster Pinctada fucata martensii using PacBio sequencing and Hi-C.</title>
        <authorList>
            <person name="Zheng Z."/>
        </authorList>
    </citation>
    <scope>NUCLEOTIDE SEQUENCE</scope>
    <source>
        <strain evidence="2">ZZ-2019</strain>
        <tissue evidence="2">Adductor muscle</tissue>
    </source>
</reference>
<dbReference type="Pfam" id="PF12796">
    <property type="entry name" value="Ank_2"/>
    <property type="match status" value="3"/>
</dbReference>
<feature type="repeat" description="ANK" evidence="1">
    <location>
        <begin position="369"/>
        <end position="401"/>
    </location>
</feature>
<dbReference type="AlphaFoldDB" id="A0AA89BVC8"/>
<dbReference type="PRINTS" id="PR01415">
    <property type="entry name" value="ANKYRIN"/>
</dbReference>
<gene>
    <name evidence="2" type="ORF">FSP39_003973</name>
</gene>
<dbReference type="InterPro" id="IPR024810">
    <property type="entry name" value="MAB21L/cGLR"/>
</dbReference>
<feature type="repeat" description="ANK" evidence="1">
    <location>
        <begin position="59"/>
        <end position="91"/>
    </location>
</feature>
<name>A0AA89BVC8_PINIB</name>
<dbReference type="PANTHER" id="PTHR24133:SF40">
    <property type="entry name" value="ANKYRIN REPEAT DOMAIN 44"/>
    <property type="match status" value="1"/>
</dbReference>
<feature type="repeat" description="ANK" evidence="1">
    <location>
        <begin position="152"/>
        <end position="185"/>
    </location>
</feature>
<keyword evidence="3" id="KW-1185">Reference proteome</keyword>
<dbReference type="SMART" id="SM00248">
    <property type="entry name" value="ANK"/>
    <property type="match status" value="11"/>
</dbReference>
<dbReference type="SMART" id="SM01265">
    <property type="entry name" value="Mab-21"/>
    <property type="match status" value="1"/>
</dbReference>
<organism evidence="2 3">
    <name type="scientific">Pinctada imbricata</name>
    <name type="common">Atlantic pearl-oyster</name>
    <name type="synonym">Pinctada martensii</name>
    <dbReference type="NCBI Taxonomy" id="66713"/>
    <lineage>
        <taxon>Eukaryota</taxon>
        <taxon>Metazoa</taxon>
        <taxon>Spiralia</taxon>
        <taxon>Lophotrochozoa</taxon>
        <taxon>Mollusca</taxon>
        <taxon>Bivalvia</taxon>
        <taxon>Autobranchia</taxon>
        <taxon>Pteriomorphia</taxon>
        <taxon>Pterioida</taxon>
        <taxon>Pterioidea</taxon>
        <taxon>Pteriidae</taxon>
        <taxon>Pinctada</taxon>
    </lineage>
</organism>
<feature type="repeat" description="ANK" evidence="1">
    <location>
        <begin position="336"/>
        <end position="368"/>
    </location>
</feature>
<evidence type="ECO:0000256" key="1">
    <source>
        <dbReference type="PROSITE-ProRule" id="PRU00023"/>
    </source>
</evidence>
<feature type="repeat" description="ANK" evidence="1">
    <location>
        <begin position="268"/>
        <end position="301"/>
    </location>
</feature>
<dbReference type="Gene3D" id="1.25.40.20">
    <property type="entry name" value="Ankyrin repeat-containing domain"/>
    <property type="match status" value="3"/>
</dbReference>
<comment type="caution">
    <text evidence="2">The sequence shown here is derived from an EMBL/GenBank/DDBJ whole genome shotgun (WGS) entry which is preliminary data.</text>
</comment>
<protein>
    <submittedName>
        <fullName evidence="2">Uncharacterized protein</fullName>
    </submittedName>
</protein>
<dbReference type="InterPro" id="IPR052391">
    <property type="entry name" value="E3_Ligase-Neurotoxin"/>
</dbReference>
<evidence type="ECO:0000313" key="2">
    <source>
        <dbReference type="EMBL" id="KAK3083843.1"/>
    </source>
</evidence>
<proteinExistence type="predicted"/>
<dbReference type="PROSITE" id="PS50088">
    <property type="entry name" value="ANK_REPEAT"/>
    <property type="match status" value="7"/>
</dbReference>
<dbReference type="Gene3D" id="3.30.460.90">
    <property type="match status" value="1"/>
</dbReference>
<dbReference type="Pfam" id="PF00023">
    <property type="entry name" value="Ank"/>
    <property type="match status" value="1"/>
</dbReference>
<dbReference type="Proteomes" id="UP001186944">
    <property type="component" value="Unassembled WGS sequence"/>
</dbReference>
<dbReference type="InterPro" id="IPR002110">
    <property type="entry name" value="Ankyrin_rpt"/>
</dbReference>
<dbReference type="EMBL" id="VSWD01000013">
    <property type="protein sequence ID" value="KAK3083843.1"/>
    <property type="molecule type" value="Genomic_DNA"/>
</dbReference>
<dbReference type="InterPro" id="IPR036770">
    <property type="entry name" value="Ankyrin_rpt-contain_sf"/>
</dbReference>
<sequence length="952" mass="107662">MAEASETVNKPFANIWELLKKRDEKHVSDLHKAAYENDEALLRACIADGQIDINMENDCGKTALYIAVEKKHKDIVHILLEHNAKVETESKSALFVAYDVDIIKLLDKKGTNLNWTDEFGNTPFLKSVQMANLEAMKYYLSKGADIMNVNSEGQTALHIGCNILPQEDIVDTLIKNGALINTKNKVGKTPLHLLSELSGNDMAQTTSVMKLLVKHGACTTVYDLKGYCPIHYLVENLYRTCEIGDDKYSLQIVHIFGDPEILKLKTSTGKSIIHLASENDIPETVFQYFLCKGCDVNAADRQGRTPLHNCPCGIRPLDTGKLLLSSGGDLNKRDRLGNTPLHIAADKGHQSLTNLFIMNGARVCAANDNEQEAIHFAAARGSFDIVRLLLDAGARCNTQDKNGSTPLHFAAWGNHARVTEFLIERGADYDKKDSLDETPRHTGLYAGSHGALEILSKYGNTFSPTSSQMFSNFADETLTFEKMQDLLNSDQAIQRLPNADVQTFLKSIFETPSVGAACKENEYFTVQREVETLMRNIANAISKLDERFSCSLLQAGSTSENTKVRSPNEFDFIFSLEKFPDICQPMYKTEIETPYVESSTGKEGRTLYDRLKDIKPQMRTSSIADYVHIRLIEGDKSEMFKDLTQESDLFQCQTISFRFCQLLEEALSSEDFPFSPCLVFNEITTHPALQLTWYGPRYKSLDISVDVVPAIALKDYPERFRLNSVLLTEDIRCIPAIVVPKLPTFMHTDLWRCSLALQETAIFRKLLPQVRNSYTVAKALLSSRVCPLVSFEEYEDEIAEYKKRNYIDESDDPENIVMYESPEEMLPSYVLKMCFLHAVEEKAEREGLENIYKSRETTDQGKDHKNLPIRYGPAEFVNESDFDLSDDVDVDLVFKIFHRCEELLQNAFVPSFFNPEHNVLGSKLLDEDLYKAQAFIQYIRKLLKLNEHDANS</sequence>
<keyword evidence="1" id="KW-0040">ANK repeat</keyword>
<dbReference type="PROSITE" id="PS50297">
    <property type="entry name" value="ANK_REP_REGION"/>
    <property type="match status" value="6"/>
</dbReference>
<feature type="repeat" description="ANK" evidence="1">
    <location>
        <begin position="402"/>
        <end position="434"/>
    </location>
</feature>
<dbReference type="SUPFAM" id="SSF48403">
    <property type="entry name" value="Ankyrin repeat"/>
    <property type="match status" value="2"/>
</dbReference>